<dbReference type="EMBL" id="CP090894">
    <property type="protein sequence ID" value="ULT94491.1"/>
    <property type="molecule type" value="Genomic_DNA"/>
</dbReference>
<evidence type="ECO:0000313" key="5">
    <source>
        <dbReference type="Proteomes" id="UP000829354"/>
    </source>
</evidence>
<sequence>MRKEKRKQIWDGCHWSGFGPTLKMMMMVIIIITMMTRFEVVVLLTDKALSYVLQKTRFHVKSHHIYRINHVNPRGKEESRWDTGNGGIV</sequence>
<keyword evidence="1" id="KW-0472">Membrane</keyword>
<evidence type="ECO:0008006" key="6">
    <source>
        <dbReference type="Google" id="ProtNLM"/>
    </source>
</evidence>
<accession>A0AAE9ERJ2</accession>
<protein>
    <recommendedName>
        <fullName evidence="6">Transmembrane protein</fullName>
    </recommendedName>
</protein>
<keyword evidence="5" id="KW-1185">Reference proteome</keyword>
<name>A0AAE9ERJ2_CAEBR</name>
<keyword evidence="1" id="KW-0812">Transmembrane</keyword>
<proteinExistence type="predicted"/>
<dbReference type="EMBL" id="CP092623">
    <property type="protein sequence ID" value="UMM27742.1"/>
    <property type="molecule type" value="Genomic_DNA"/>
</dbReference>
<dbReference type="Proteomes" id="UP000829354">
    <property type="component" value="Chromosome IV"/>
</dbReference>
<dbReference type="AlphaFoldDB" id="A0AAE9ERJ2"/>
<evidence type="ECO:0000313" key="2">
    <source>
        <dbReference type="EMBL" id="ULT94491.1"/>
    </source>
</evidence>
<organism evidence="3 5">
    <name type="scientific">Caenorhabditis briggsae</name>
    <dbReference type="NCBI Taxonomy" id="6238"/>
    <lineage>
        <taxon>Eukaryota</taxon>
        <taxon>Metazoa</taxon>
        <taxon>Ecdysozoa</taxon>
        <taxon>Nematoda</taxon>
        <taxon>Chromadorea</taxon>
        <taxon>Rhabditida</taxon>
        <taxon>Rhabditina</taxon>
        <taxon>Rhabditomorpha</taxon>
        <taxon>Rhabditoidea</taxon>
        <taxon>Rhabditidae</taxon>
        <taxon>Peloderinae</taxon>
        <taxon>Caenorhabditis</taxon>
    </lineage>
</organism>
<reference evidence="2 4" key="2">
    <citation type="submission" date="2022-05" db="EMBL/GenBank/DDBJ databases">
        <title>Chromosome-level reference genomes for two strains of Caenorhabditis briggsae: an improved platform for comparative genomics.</title>
        <authorList>
            <person name="Stevens L."/>
            <person name="Andersen E.C."/>
        </authorList>
    </citation>
    <scope>NUCLEOTIDE SEQUENCE [LARGE SCALE GENOMIC DNA]</scope>
    <source>
        <strain evidence="2">QX1410_ONT</strain>
        <tissue evidence="2">Whole-organism</tissue>
    </source>
</reference>
<reference evidence="3 5" key="1">
    <citation type="submission" date="2022-04" db="EMBL/GenBank/DDBJ databases">
        <title>Chromosome-level reference genomes for two strains of Caenorhabditis briggsae: an improved platform for comparative genomics.</title>
        <authorList>
            <person name="Stevens L."/>
            <person name="Andersen E."/>
        </authorList>
    </citation>
    <scope>NUCLEOTIDE SEQUENCE [LARGE SCALE GENOMIC DNA]</scope>
    <source>
        <strain evidence="3">VX34</strain>
        <tissue evidence="3">Whole-organism</tissue>
    </source>
</reference>
<keyword evidence="1" id="KW-1133">Transmembrane helix</keyword>
<evidence type="ECO:0000313" key="4">
    <source>
        <dbReference type="Proteomes" id="UP000827892"/>
    </source>
</evidence>
<evidence type="ECO:0000256" key="1">
    <source>
        <dbReference type="SAM" id="Phobius"/>
    </source>
</evidence>
<dbReference type="Proteomes" id="UP000827892">
    <property type="component" value="Chromosome IV"/>
</dbReference>
<gene>
    <name evidence="2" type="ORF">L3Y34_003752</name>
    <name evidence="3" type="ORF">L5515_010901</name>
</gene>
<evidence type="ECO:0000313" key="3">
    <source>
        <dbReference type="EMBL" id="UMM27742.1"/>
    </source>
</evidence>
<feature type="transmembrane region" description="Helical" evidence="1">
    <location>
        <begin position="24"/>
        <end position="45"/>
    </location>
</feature>